<accession>A0A9P6XRG4</accession>
<dbReference type="EMBL" id="JAANIU010011679">
    <property type="protein sequence ID" value="KAG1530879.1"/>
    <property type="molecule type" value="Genomic_DNA"/>
</dbReference>
<organism evidence="2 3">
    <name type="scientific">Rhizopus delemar</name>
    <dbReference type="NCBI Taxonomy" id="936053"/>
    <lineage>
        <taxon>Eukaryota</taxon>
        <taxon>Fungi</taxon>
        <taxon>Fungi incertae sedis</taxon>
        <taxon>Mucoromycota</taxon>
        <taxon>Mucoromycotina</taxon>
        <taxon>Mucoromycetes</taxon>
        <taxon>Mucorales</taxon>
        <taxon>Mucorineae</taxon>
        <taxon>Rhizopodaceae</taxon>
        <taxon>Rhizopus</taxon>
    </lineage>
</organism>
<feature type="compositionally biased region" description="Basic and acidic residues" evidence="1">
    <location>
        <begin position="42"/>
        <end position="54"/>
    </location>
</feature>
<proteinExistence type="predicted"/>
<name>A0A9P6XRG4_9FUNG</name>
<feature type="compositionally biased region" description="Low complexity" evidence="1">
    <location>
        <begin position="57"/>
        <end position="71"/>
    </location>
</feature>
<sequence>MLVCGAVHHPGHRLPGAGGVAVDQAHRHARAAVVGRRGAAAGDRKRDLPAERPVRNRGAPALAAARRPDGAARAGAARILDAGKGQAA</sequence>
<evidence type="ECO:0000313" key="3">
    <source>
        <dbReference type="Proteomes" id="UP000740926"/>
    </source>
</evidence>
<dbReference type="Proteomes" id="UP000740926">
    <property type="component" value="Unassembled WGS sequence"/>
</dbReference>
<gene>
    <name evidence="2" type="ORF">G6F50_017032</name>
</gene>
<protein>
    <submittedName>
        <fullName evidence="2">Uncharacterized protein</fullName>
    </submittedName>
</protein>
<evidence type="ECO:0000256" key="1">
    <source>
        <dbReference type="SAM" id="MobiDB-lite"/>
    </source>
</evidence>
<evidence type="ECO:0000313" key="2">
    <source>
        <dbReference type="EMBL" id="KAG1530879.1"/>
    </source>
</evidence>
<comment type="caution">
    <text evidence="2">The sequence shown here is derived from an EMBL/GenBank/DDBJ whole genome shotgun (WGS) entry which is preliminary data.</text>
</comment>
<keyword evidence="3" id="KW-1185">Reference proteome</keyword>
<feature type="region of interest" description="Disordered" evidence="1">
    <location>
        <begin position="33"/>
        <end position="71"/>
    </location>
</feature>
<reference evidence="2 3" key="1">
    <citation type="journal article" date="2020" name="Microb. Genom.">
        <title>Genetic diversity of clinical and environmental Mucorales isolates obtained from an investigation of mucormycosis cases among solid organ transplant recipients.</title>
        <authorList>
            <person name="Nguyen M.H."/>
            <person name="Kaul D."/>
            <person name="Muto C."/>
            <person name="Cheng S.J."/>
            <person name="Richter R.A."/>
            <person name="Bruno V.M."/>
            <person name="Liu G."/>
            <person name="Beyhan S."/>
            <person name="Sundermann A.J."/>
            <person name="Mounaud S."/>
            <person name="Pasculle A.W."/>
            <person name="Nierman W.C."/>
            <person name="Driscoll E."/>
            <person name="Cumbie R."/>
            <person name="Clancy C.J."/>
            <person name="Dupont C.L."/>
        </authorList>
    </citation>
    <scope>NUCLEOTIDE SEQUENCE [LARGE SCALE GENOMIC DNA]</scope>
    <source>
        <strain evidence="2 3">GL24</strain>
    </source>
</reference>
<dbReference type="AlphaFoldDB" id="A0A9P6XRG4"/>